<dbReference type="InterPro" id="IPR047146">
    <property type="entry name" value="Cyt_P450_E_CYP52_fungi"/>
</dbReference>
<evidence type="ECO:0000256" key="5">
    <source>
        <dbReference type="ARBA" id="ARBA00022617"/>
    </source>
</evidence>
<dbReference type="Pfam" id="PF00067">
    <property type="entry name" value="p450"/>
    <property type="match status" value="1"/>
</dbReference>
<proteinExistence type="inferred from homology"/>
<evidence type="ECO:0000256" key="2">
    <source>
        <dbReference type="ARBA" id="ARBA00004141"/>
    </source>
</evidence>
<evidence type="ECO:0000256" key="11">
    <source>
        <dbReference type="ARBA" id="ARBA00023033"/>
    </source>
</evidence>
<keyword evidence="8 14" id="KW-1133">Transmembrane helix</keyword>
<dbReference type="Pfam" id="PF07690">
    <property type="entry name" value="MFS_1"/>
    <property type="match status" value="1"/>
</dbReference>
<name>A0A4V3I495_9PEZI</name>
<evidence type="ECO:0000256" key="4">
    <source>
        <dbReference type="ARBA" id="ARBA00010617"/>
    </source>
</evidence>
<dbReference type="InterPro" id="IPR036259">
    <property type="entry name" value="MFS_trans_sf"/>
</dbReference>
<dbReference type="InterPro" id="IPR036396">
    <property type="entry name" value="Cyt_P450_sf"/>
</dbReference>
<keyword evidence="10 13" id="KW-0408">Iron</keyword>
<feature type="domain" description="Major facilitator superfamily (MFS) profile" evidence="15">
    <location>
        <begin position="1"/>
        <end position="437"/>
    </location>
</feature>
<accession>A0A4V3I495</accession>
<dbReference type="Gene3D" id="1.20.1720.10">
    <property type="entry name" value="Multidrug resistance protein D"/>
    <property type="match status" value="1"/>
</dbReference>
<dbReference type="CDD" id="cd11063">
    <property type="entry name" value="CYP52"/>
    <property type="match status" value="1"/>
</dbReference>
<feature type="transmembrane region" description="Helical" evidence="14">
    <location>
        <begin position="121"/>
        <end position="140"/>
    </location>
</feature>
<feature type="transmembrane region" description="Helical" evidence="14">
    <location>
        <begin position="260"/>
        <end position="280"/>
    </location>
</feature>
<feature type="transmembrane region" description="Helical" evidence="14">
    <location>
        <begin position="191"/>
        <end position="211"/>
    </location>
</feature>
<dbReference type="PRINTS" id="PR00464">
    <property type="entry name" value="EP450II"/>
</dbReference>
<dbReference type="InterPro" id="IPR002974">
    <property type="entry name" value="Cyt_P450_E_CYP52_ascomycetes"/>
</dbReference>
<dbReference type="AlphaFoldDB" id="A0A4V3I495"/>
<dbReference type="SUPFAM" id="SSF103473">
    <property type="entry name" value="MFS general substrate transporter"/>
    <property type="match status" value="1"/>
</dbReference>
<evidence type="ECO:0000256" key="12">
    <source>
        <dbReference type="ARBA" id="ARBA00023136"/>
    </source>
</evidence>
<dbReference type="InterPro" id="IPR020846">
    <property type="entry name" value="MFS_dom"/>
</dbReference>
<dbReference type="GO" id="GO:0022857">
    <property type="term" value="F:transmembrane transporter activity"/>
    <property type="evidence" value="ECO:0007669"/>
    <property type="project" value="InterPro"/>
</dbReference>
<protein>
    <submittedName>
        <fullName evidence="16">Cytochrome P450 monooxygenase fsdH</fullName>
    </submittedName>
</protein>
<keyword evidence="12 14" id="KW-0472">Membrane</keyword>
<comment type="caution">
    <text evidence="16">The sequence shown here is derived from an EMBL/GenBank/DDBJ whole genome shotgun (WGS) entry which is preliminary data.</text>
</comment>
<dbReference type="SUPFAM" id="SSF48264">
    <property type="entry name" value="Cytochrome P450"/>
    <property type="match status" value="1"/>
</dbReference>
<keyword evidence="17" id="KW-1185">Reference proteome</keyword>
<dbReference type="PANTHER" id="PTHR24287:SF17">
    <property type="entry name" value="P450, PUTATIVE (EUROFUNG)-RELATED"/>
    <property type="match status" value="1"/>
</dbReference>
<keyword evidence="7 13" id="KW-0479">Metal-binding</keyword>
<dbReference type="GO" id="GO:0020037">
    <property type="term" value="F:heme binding"/>
    <property type="evidence" value="ECO:0007669"/>
    <property type="project" value="InterPro"/>
</dbReference>
<evidence type="ECO:0000256" key="6">
    <source>
        <dbReference type="ARBA" id="ARBA00022692"/>
    </source>
</evidence>
<keyword evidence="5 13" id="KW-0349">Heme</keyword>
<keyword evidence="9" id="KW-0560">Oxidoreductase</keyword>
<dbReference type="PRINTS" id="PR01239">
    <property type="entry name" value="EP450IICYP52"/>
</dbReference>
<evidence type="ECO:0000313" key="17">
    <source>
        <dbReference type="Proteomes" id="UP000295604"/>
    </source>
</evidence>
<gene>
    <name evidence="16" type="primary">fsdH</name>
    <name evidence="16" type="ORF">C8034_v011574</name>
</gene>
<evidence type="ECO:0000256" key="14">
    <source>
        <dbReference type="SAM" id="Phobius"/>
    </source>
</evidence>
<comment type="cofactor">
    <cofactor evidence="1 13">
        <name>heme</name>
        <dbReference type="ChEBI" id="CHEBI:30413"/>
    </cofactor>
</comment>
<dbReference type="InterPro" id="IPR011701">
    <property type="entry name" value="MFS"/>
</dbReference>
<dbReference type="Proteomes" id="UP000295604">
    <property type="component" value="Unassembled WGS sequence"/>
</dbReference>
<feature type="transmembrane region" description="Helical" evidence="14">
    <location>
        <begin position="326"/>
        <end position="345"/>
    </location>
</feature>
<feature type="transmembrane region" description="Helical" evidence="14">
    <location>
        <begin position="300"/>
        <end position="321"/>
    </location>
</feature>
<comment type="subcellular location">
    <subcellularLocation>
        <location evidence="2">Membrane</location>
        <topology evidence="2">Multi-pass membrane protein</topology>
    </subcellularLocation>
    <subcellularLocation>
        <location evidence="3">Membrane</location>
        <topology evidence="3">Single-pass membrane protein</topology>
    </subcellularLocation>
</comment>
<comment type="similarity">
    <text evidence="4">Belongs to the cytochrome P450 family.</text>
</comment>
<evidence type="ECO:0000256" key="3">
    <source>
        <dbReference type="ARBA" id="ARBA00004167"/>
    </source>
</evidence>
<evidence type="ECO:0000259" key="15">
    <source>
        <dbReference type="PROSITE" id="PS50850"/>
    </source>
</evidence>
<evidence type="ECO:0000256" key="7">
    <source>
        <dbReference type="ARBA" id="ARBA00022723"/>
    </source>
</evidence>
<dbReference type="GO" id="GO:0016712">
    <property type="term" value="F:oxidoreductase activity, acting on paired donors, with incorporation or reduction of molecular oxygen, reduced flavin or flavoprotein as one donor, and incorporation of one atom of oxygen"/>
    <property type="evidence" value="ECO:0007669"/>
    <property type="project" value="InterPro"/>
</dbReference>
<dbReference type="GO" id="GO:0005506">
    <property type="term" value="F:iron ion binding"/>
    <property type="evidence" value="ECO:0007669"/>
    <property type="project" value="InterPro"/>
</dbReference>
<dbReference type="InterPro" id="IPR002402">
    <property type="entry name" value="Cyt_P450_E_grp-II"/>
</dbReference>
<dbReference type="PANTHER" id="PTHR24287">
    <property type="entry name" value="P450, PUTATIVE (EUROFUNG)-RELATED"/>
    <property type="match status" value="1"/>
</dbReference>
<evidence type="ECO:0000313" key="16">
    <source>
        <dbReference type="EMBL" id="TEA17267.1"/>
    </source>
</evidence>
<organism evidence="16 17">
    <name type="scientific">Colletotrichum sidae</name>
    <dbReference type="NCBI Taxonomy" id="1347389"/>
    <lineage>
        <taxon>Eukaryota</taxon>
        <taxon>Fungi</taxon>
        <taxon>Dikarya</taxon>
        <taxon>Ascomycota</taxon>
        <taxon>Pezizomycotina</taxon>
        <taxon>Sordariomycetes</taxon>
        <taxon>Hypocreomycetidae</taxon>
        <taxon>Glomerellales</taxon>
        <taxon>Glomerellaceae</taxon>
        <taxon>Colletotrichum</taxon>
        <taxon>Colletotrichum orbiculare species complex</taxon>
    </lineage>
</organism>
<keyword evidence="11 16" id="KW-0503">Monooxygenase</keyword>
<dbReference type="GO" id="GO:0016020">
    <property type="term" value="C:membrane"/>
    <property type="evidence" value="ECO:0007669"/>
    <property type="project" value="UniProtKB-SubCell"/>
</dbReference>
<evidence type="ECO:0000256" key="10">
    <source>
        <dbReference type="ARBA" id="ARBA00023004"/>
    </source>
</evidence>
<reference evidence="16 17" key="1">
    <citation type="submission" date="2018-11" db="EMBL/GenBank/DDBJ databases">
        <title>Genome sequence and assembly of Colletotrichum sidae.</title>
        <authorList>
            <person name="Gan P."/>
            <person name="Shirasu K."/>
        </authorList>
    </citation>
    <scope>NUCLEOTIDE SEQUENCE [LARGE SCALE GENOMIC DNA]</scope>
    <source>
        <strain evidence="16 17">CBS 518.97</strain>
    </source>
</reference>
<feature type="transmembrane region" description="Helical" evidence="14">
    <location>
        <begin position="34"/>
        <end position="52"/>
    </location>
</feature>
<dbReference type="InterPro" id="IPR017972">
    <property type="entry name" value="Cyt_P450_CS"/>
</dbReference>
<dbReference type="InterPro" id="IPR001128">
    <property type="entry name" value="Cyt_P450"/>
</dbReference>
<dbReference type="PROSITE" id="PS50850">
    <property type="entry name" value="MFS"/>
    <property type="match status" value="1"/>
</dbReference>
<feature type="binding site" description="axial binding residue" evidence="13">
    <location>
        <position position="778"/>
    </location>
    <ligand>
        <name>heme</name>
        <dbReference type="ChEBI" id="CHEBI:30413"/>
    </ligand>
    <ligandPart>
        <name>Fe</name>
        <dbReference type="ChEBI" id="CHEBI:18248"/>
    </ligandPart>
</feature>
<keyword evidence="6 14" id="KW-0812">Transmembrane</keyword>
<sequence length="832" mass="92366">MTLCFTSLLGSFENAVVTTSMSYMIKDLGIGGNYVWITNGFFVASAAVQPLFGQLAGVFGRRRLTLVIVATHTLGSGICGGAKNAAMLLAGRAIQGVGSGGINMIIEVIISDLVPLRQRGYFMSIVLLIYALGLGTGPLIGGSLAQHVGWRWVFYINLPIGGTSLGLLYLLLKVKDDKTTPLKDKIKNIDYVGNTIIVASTISVLYALTVAGSSYPWGAWQTLVPLLIGFGGFFAFICFEASPLCPHPVVPLRFFMSRTRAVLFTNTLLTSILSYWMLYFRPLYFQAVLQSDPTFAGVQMLPSTLGSLLVSAGCSAALSWIGRYKIFHNAGFGLLTLGLGLHAILDRYSSPARWVMFQILTGSGIAKLKDPVLGIDVMLSNMRAAREHRSLQTFEERFYSIGPTYSSKLLFGAPIIITMEPENIRAVISQNFQDYALAPFRQPALKHFLGDGIFTTDGAKWQSSRALLRPNFARDQIADLDALENHVQDLFALLPRDSVTTVNLQEHLFRFTLDSATEFLFGQSVHSLRRQGTRDTDSLDAQFETAFAAAQAECMDFVGLGPLAKYARVKSQKQVEIVHRYIDQFVDRAIAFRQKYDEGGGDRVEEDRPKYLFLQELAKQTTDRTRLRYELLNVLMAGRDTTASLLGNLFFMITKSPEIMRKLQREVDGLNGARPSYSTLREMPYLKACLRESLRLHPVVPVNTRIAVTDTVLPRGGGPDRDSPVFVAKGTAVGWSVYAMHRRKDLYGPDADEFRPERWETLVTRSEYLPFNGGPRICLGQQYALTEASYLTIRMLQEYEMGSRDPGEWEEELAITACNRRGCLVALKARNG</sequence>
<dbReference type="EMBL" id="QAPF01000090">
    <property type="protein sequence ID" value="TEA17267.1"/>
    <property type="molecule type" value="Genomic_DNA"/>
</dbReference>
<dbReference type="PRINTS" id="PR00385">
    <property type="entry name" value="P450"/>
</dbReference>
<dbReference type="Gene3D" id="1.10.630.10">
    <property type="entry name" value="Cytochrome P450"/>
    <property type="match status" value="1"/>
</dbReference>
<feature type="transmembrane region" description="Helical" evidence="14">
    <location>
        <begin position="152"/>
        <end position="171"/>
    </location>
</feature>
<evidence type="ECO:0000256" key="8">
    <source>
        <dbReference type="ARBA" id="ARBA00022989"/>
    </source>
</evidence>
<evidence type="ECO:0000256" key="9">
    <source>
        <dbReference type="ARBA" id="ARBA00023002"/>
    </source>
</evidence>
<evidence type="ECO:0000256" key="13">
    <source>
        <dbReference type="PIRSR" id="PIRSR602402-1"/>
    </source>
</evidence>
<evidence type="ECO:0000256" key="1">
    <source>
        <dbReference type="ARBA" id="ARBA00001971"/>
    </source>
</evidence>
<dbReference type="PROSITE" id="PS00086">
    <property type="entry name" value="CYTOCHROME_P450"/>
    <property type="match status" value="1"/>
</dbReference>
<feature type="transmembrane region" description="Helical" evidence="14">
    <location>
        <begin position="217"/>
        <end position="239"/>
    </location>
</feature>